<dbReference type="GO" id="GO:0009401">
    <property type="term" value="P:phosphoenolpyruvate-dependent sugar phosphotransferase system"/>
    <property type="evidence" value="ECO:0007669"/>
    <property type="project" value="UniProtKB-KW"/>
</dbReference>
<gene>
    <name evidence="9" type="ORF">BN631_01157</name>
</gene>
<reference evidence="9" key="1">
    <citation type="submission" date="2012-11" db="EMBL/GenBank/DDBJ databases">
        <title>Dependencies among metagenomic species, viruses, plasmids and units of genetic variation.</title>
        <authorList>
            <person name="Nielsen H.B."/>
            <person name="Almeida M."/>
            <person name="Juncker A.S."/>
            <person name="Rasmussen S."/>
            <person name="Li J."/>
            <person name="Sunagawa S."/>
            <person name="Plichta D."/>
            <person name="Gautier L."/>
            <person name="Le Chatelier E."/>
            <person name="Peletier E."/>
            <person name="Bonde I."/>
            <person name="Nielsen T."/>
            <person name="Manichanh C."/>
            <person name="Arumugam M."/>
            <person name="Batto J."/>
            <person name="Santos M.B.Q.D."/>
            <person name="Blom N."/>
            <person name="Borruel N."/>
            <person name="Burgdorf K.S."/>
            <person name="Boumezbeur F."/>
            <person name="Casellas F."/>
            <person name="Dore J."/>
            <person name="Guarner F."/>
            <person name="Hansen T."/>
            <person name="Hildebrand F."/>
            <person name="Kaas R.S."/>
            <person name="Kennedy S."/>
            <person name="Kristiansen K."/>
            <person name="Kultima J.R."/>
            <person name="Leonard P."/>
            <person name="Levenez F."/>
            <person name="Lund O."/>
            <person name="Moumen B."/>
            <person name="Le Paslier D."/>
            <person name="Pons N."/>
            <person name="Pedersen O."/>
            <person name="Prifti E."/>
            <person name="Qin J."/>
            <person name="Raes J."/>
            <person name="Tap J."/>
            <person name="Tims S."/>
            <person name="Ussery D.W."/>
            <person name="Yamada T."/>
            <person name="MetaHit consortium"/>
            <person name="Renault P."/>
            <person name="Sicheritz-Ponten T."/>
            <person name="Bork P."/>
            <person name="Wang J."/>
            <person name="Brunak S."/>
            <person name="Ehrlich S.D."/>
        </authorList>
    </citation>
    <scope>NUCLEOTIDE SEQUENCE [LARGE SCALE GENOMIC DNA]</scope>
</reference>
<proteinExistence type="predicted"/>
<keyword evidence="5" id="KW-0808">Transferase</keyword>
<dbReference type="Gene3D" id="3.40.50.510">
    <property type="entry name" value="Phosphotransferase system, mannose-type IIA component"/>
    <property type="match status" value="1"/>
</dbReference>
<dbReference type="RefSeq" id="WP_022420483.1">
    <property type="nucleotide sequence ID" value="NZ_FR898580.1"/>
</dbReference>
<organism evidence="9 10">
    <name type="scientific">Amedibacillus dolichus CAG:375</name>
    <dbReference type="NCBI Taxonomy" id="1263076"/>
    <lineage>
        <taxon>Bacteria</taxon>
        <taxon>Bacillati</taxon>
        <taxon>Bacillota</taxon>
        <taxon>Erysipelotrichia</taxon>
        <taxon>Erysipelotrichales</taxon>
        <taxon>Erysipelotrichaceae</taxon>
        <taxon>Amedibacillus</taxon>
    </lineage>
</organism>
<evidence type="ECO:0000256" key="5">
    <source>
        <dbReference type="ARBA" id="ARBA00022679"/>
    </source>
</evidence>
<evidence type="ECO:0000313" key="10">
    <source>
        <dbReference type="Proteomes" id="UP000018093"/>
    </source>
</evidence>
<dbReference type="PANTHER" id="PTHR33799:SF1">
    <property type="entry name" value="PTS SYSTEM MANNOSE-SPECIFIC EIIAB COMPONENT-RELATED"/>
    <property type="match status" value="1"/>
</dbReference>
<dbReference type="InterPro" id="IPR036662">
    <property type="entry name" value="PTS_EIIA_man-typ_sf"/>
</dbReference>
<comment type="caution">
    <text evidence="9">The sequence shown here is derived from an EMBL/GenBank/DDBJ whole genome shotgun (WGS) entry which is preliminary data.</text>
</comment>
<dbReference type="InterPro" id="IPR033887">
    <property type="entry name" value="PTS_IIA_man"/>
</dbReference>
<dbReference type="GO" id="GO:0016301">
    <property type="term" value="F:kinase activity"/>
    <property type="evidence" value="ECO:0007669"/>
    <property type="project" value="UniProtKB-KW"/>
</dbReference>
<dbReference type="Proteomes" id="UP000018093">
    <property type="component" value="Unassembled WGS sequence"/>
</dbReference>
<keyword evidence="6" id="KW-0598">Phosphotransferase system</keyword>
<evidence type="ECO:0000259" key="8">
    <source>
        <dbReference type="PROSITE" id="PS51096"/>
    </source>
</evidence>
<dbReference type="Pfam" id="PF03610">
    <property type="entry name" value="EIIA-man"/>
    <property type="match status" value="1"/>
</dbReference>
<keyword evidence="7" id="KW-0418">Kinase</keyword>
<keyword evidence="4" id="KW-0762">Sugar transport</keyword>
<evidence type="ECO:0000256" key="6">
    <source>
        <dbReference type="ARBA" id="ARBA00022683"/>
    </source>
</evidence>
<keyword evidence="3" id="KW-0963">Cytoplasm</keyword>
<evidence type="ECO:0000256" key="3">
    <source>
        <dbReference type="ARBA" id="ARBA00022490"/>
    </source>
</evidence>
<sequence length="140" mass="15660">MYEILVITHGALAQGYYNTMKMILGEKPEFSYCSLEDGDSSEKLEKKIKESVNWKSESELLVLVDIYSGSPCRSAITQLLSSEKKSYLIAGISLPLVMEAYAQRNQDLSDIVNTLVSVAKESVINVNEELIRSKCNVEDE</sequence>
<name>R7G5G8_9FIRM</name>
<comment type="subcellular location">
    <subcellularLocation>
        <location evidence="1">Cytoplasm</location>
    </subcellularLocation>
</comment>
<protein>
    <submittedName>
        <fullName evidence="9">PTS system mannose-specific IIAB component</fullName>
    </submittedName>
</protein>
<feature type="domain" description="PTS EIIA type-4" evidence="8">
    <location>
        <begin position="1"/>
        <end position="123"/>
    </location>
</feature>
<dbReference type="SUPFAM" id="SSF53062">
    <property type="entry name" value="PTS system fructose IIA component-like"/>
    <property type="match status" value="1"/>
</dbReference>
<accession>R7G5G8</accession>
<dbReference type="PANTHER" id="PTHR33799">
    <property type="entry name" value="PTS PERMEASE-RELATED-RELATED"/>
    <property type="match status" value="1"/>
</dbReference>
<dbReference type="AlphaFoldDB" id="R7G5G8"/>
<dbReference type="CDD" id="cd00006">
    <property type="entry name" value="PTS_IIA_man"/>
    <property type="match status" value="1"/>
</dbReference>
<evidence type="ECO:0000313" key="9">
    <source>
        <dbReference type="EMBL" id="CDE22659.1"/>
    </source>
</evidence>
<keyword evidence="2" id="KW-0813">Transport</keyword>
<dbReference type="GO" id="GO:0005737">
    <property type="term" value="C:cytoplasm"/>
    <property type="evidence" value="ECO:0007669"/>
    <property type="project" value="UniProtKB-SubCell"/>
</dbReference>
<evidence type="ECO:0000256" key="1">
    <source>
        <dbReference type="ARBA" id="ARBA00004496"/>
    </source>
</evidence>
<evidence type="ECO:0000256" key="4">
    <source>
        <dbReference type="ARBA" id="ARBA00022597"/>
    </source>
</evidence>
<dbReference type="PROSITE" id="PS51096">
    <property type="entry name" value="PTS_EIIA_TYPE_4"/>
    <property type="match status" value="1"/>
</dbReference>
<dbReference type="GO" id="GO:0016020">
    <property type="term" value="C:membrane"/>
    <property type="evidence" value="ECO:0007669"/>
    <property type="project" value="InterPro"/>
</dbReference>
<dbReference type="InterPro" id="IPR051471">
    <property type="entry name" value="Bacterial_PTS_sugar_comp"/>
</dbReference>
<evidence type="ECO:0000256" key="2">
    <source>
        <dbReference type="ARBA" id="ARBA00022448"/>
    </source>
</evidence>
<dbReference type="EMBL" id="CBIN010000115">
    <property type="protein sequence ID" value="CDE22659.1"/>
    <property type="molecule type" value="Genomic_DNA"/>
</dbReference>
<dbReference type="InterPro" id="IPR004701">
    <property type="entry name" value="PTS_EIIA_man-typ"/>
</dbReference>
<evidence type="ECO:0000256" key="7">
    <source>
        <dbReference type="ARBA" id="ARBA00022777"/>
    </source>
</evidence>